<accession>A0A1E5E2X3</accession>
<comment type="caution">
    <text evidence="2">The sequence shown here is derived from an EMBL/GenBank/DDBJ whole genome shotgun (WGS) entry which is preliminary data.</text>
</comment>
<dbReference type="OrthoDB" id="5904741at2"/>
<proteinExistence type="predicted"/>
<reference evidence="2 3" key="1">
    <citation type="journal article" date="2012" name="Science">
        <title>Ecological populations of bacteria act as socially cohesive units of antibiotic production and resistance.</title>
        <authorList>
            <person name="Cordero O.X."/>
            <person name="Wildschutte H."/>
            <person name="Kirkup B."/>
            <person name="Proehl S."/>
            <person name="Ngo L."/>
            <person name="Hussain F."/>
            <person name="Le Roux F."/>
            <person name="Mincer T."/>
            <person name="Polz M.F."/>
        </authorList>
    </citation>
    <scope>NUCLEOTIDE SEQUENCE [LARGE SCALE GENOMIC DNA]</scope>
    <source>
        <strain evidence="2 3">1S-45</strain>
    </source>
</reference>
<feature type="chain" id="PRO_5009174624" evidence="1">
    <location>
        <begin position="20"/>
        <end position="173"/>
    </location>
</feature>
<organism evidence="2 3">
    <name type="scientific">Vibrio rumoiensis 1S-45</name>
    <dbReference type="NCBI Taxonomy" id="1188252"/>
    <lineage>
        <taxon>Bacteria</taxon>
        <taxon>Pseudomonadati</taxon>
        <taxon>Pseudomonadota</taxon>
        <taxon>Gammaproteobacteria</taxon>
        <taxon>Vibrionales</taxon>
        <taxon>Vibrionaceae</taxon>
        <taxon>Vibrio</taxon>
    </lineage>
</organism>
<evidence type="ECO:0000256" key="1">
    <source>
        <dbReference type="SAM" id="SignalP"/>
    </source>
</evidence>
<keyword evidence="1" id="KW-0732">Signal</keyword>
<dbReference type="EMBL" id="AJYK02000055">
    <property type="protein sequence ID" value="OEF25903.1"/>
    <property type="molecule type" value="Genomic_DNA"/>
</dbReference>
<dbReference type="STRING" id="1188252.A1QC_07730"/>
<evidence type="ECO:0000313" key="2">
    <source>
        <dbReference type="EMBL" id="OEF25903.1"/>
    </source>
</evidence>
<dbReference type="Proteomes" id="UP000094070">
    <property type="component" value="Unassembled WGS sequence"/>
</dbReference>
<sequence>MKKFAIALLLSMSSGSVFAANSTDTQCLIQKYDAYIDASLTWYQDLVSITTETHPDLKEVGDWFLAGRTHHFELNRAAVDYYLVKDPSKVATDESVESWLKLEQSDIKVLSQRDDELGKIAKTTFNDRQAPPNEKNYELRSAFADLLSHPSNIKPALDKYNNAVGKASAIECK</sequence>
<keyword evidence="3" id="KW-1185">Reference proteome</keyword>
<evidence type="ECO:0000313" key="3">
    <source>
        <dbReference type="Proteomes" id="UP000094070"/>
    </source>
</evidence>
<protein>
    <submittedName>
        <fullName evidence="2">Uncharacterized protein</fullName>
    </submittedName>
</protein>
<dbReference type="AlphaFoldDB" id="A0A1E5E2X3"/>
<feature type="signal peptide" evidence="1">
    <location>
        <begin position="1"/>
        <end position="19"/>
    </location>
</feature>
<dbReference type="RefSeq" id="WP_017024117.1">
    <property type="nucleotide sequence ID" value="NZ_AJYK02000055.1"/>
</dbReference>
<gene>
    <name evidence="2" type="ORF">A1QC_07730</name>
</gene>
<name>A0A1E5E2X3_9VIBR</name>
<dbReference type="eggNOG" id="ENOG5032A1V">
    <property type="taxonomic scope" value="Bacteria"/>
</dbReference>